<feature type="compositionally biased region" description="Low complexity" evidence="1">
    <location>
        <begin position="18"/>
        <end position="27"/>
    </location>
</feature>
<evidence type="ECO:0000313" key="2">
    <source>
        <dbReference type="EMBL" id="KAL3696422.1"/>
    </source>
</evidence>
<gene>
    <name evidence="2" type="ORF">R1sor_010498</name>
</gene>
<keyword evidence="3" id="KW-1185">Reference proteome</keyword>
<feature type="region of interest" description="Disordered" evidence="1">
    <location>
        <begin position="1"/>
        <end position="43"/>
    </location>
</feature>
<dbReference type="Proteomes" id="UP001633002">
    <property type="component" value="Unassembled WGS sequence"/>
</dbReference>
<proteinExistence type="predicted"/>
<feature type="compositionally biased region" description="Polar residues" evidence="1">
    <location>
        <begin position="28"/>
        <end position="43"/>
    </location>
</feature>
<sequence length="231" mass="25547">MTARADVPNTDFRLNFRSSQHSSRPSSGYFSSQQSAQPTVTESQINLSQTSILSEPGLSNELWRYGSRGRDFISKRPRSPNRSAFPSYLFNNVKDGSTNSPLIAASSPVTTTGGLLQKIPDQLNEKCQSVSEFWRVISSRAKLMMMSYETCERIIAGITRVESLAGTLAEVMEQRLHALDKRLNGIFGGLDGLQRNLSNVQISIKEAALECMVSDILCSDFEVLLSLCSPR</sequence>
<dbReference type="AlphaFoldDB" id="A0ABD3HY75"/>
<evidence type="ECO:0000313" key="3">
    <source>
        <dbReference type="Proteomes" id="UP001633002"/>
    </source>
</evidence>
<name>A0ABD3HY75_9MARC</name>
<accession>A0ABD3HY75</accession>
<comment type="caution">
    <text evidence="2">The sequence shown here is derived from an EMBL/GenBank/DDBJ whole genome shotgun (WGS) entry which is preliminary data.</text>
</comment>
<dbReference type="EMBL" id="JBJQOH010000002">
    <property type="protein sequence ID" value="KAL3696422.1"/>
    <property type="molecule type" value="Genomic_DNA"/>
</dbReference>
<evidence type="ECO:0000256" key="1">
    <source>
        <dbReference type="SAM" id="MobiDB-lite"/>
    </source>
</evidence>
<reference evidence="2 3" key="1">
    <citation type="submission" date="2024-09" db="EMBL/GenBank/DDBJ databases">
        <title>Chromosome-scale assembly of Riccia sorocarpa.</title>
        <authorList>
            <person name="Paukszto L."/>
        </authorList>
    </citation>
    <scope>NUCLEOTIDE SEQUENCE [LARGE SCALE GENOMIC DNA]</scope>
    <source>
        <strain evidence="2">LP-2024</strain>
        <tissue evidence="2">Aerial parts of the thallus</tissue>
    </source>
</reference>
<organism evidence="2 3">
    <name type="scientific">Riccia sorocarpa</name>
    <dbReference type="NCBI Taxonomy" id="122646"/>
    <lineage>
        <taxon>Eukaryota</taxon>
        <taxon>Viridiplantae</taxon>
        <taxon>Streptophyta</taxon>
        <taxon>Embryophyta</taxon>
        <taxon>Marchantiophyta</taxon>
        <taxon>Marchantiopsida</taxon>
        <taxon>Marchantiidae</taxon>
        <taxon>Marchantiales</taxon>
        <taxon>Ricciaceae</taxon>
        <taxon>Riccia</taxon>
    </lineage>
</organism>
<protein>
    <submittedName>
        <fullName evidence="2">Uncharacterized protein</fullName>
    </submittedName>
</protein>